<comment type="caution">
    <text evidence="1">The sequence shown here is derived from an EMBL/GenBank/DDBJ whole genome shotgun (WGS) entry which is preliminary data.</text>
</comment>
<evidence type="ECO:0000313" key="2">
    <source>
        <dbReference type="Proteomes" id="UP000789706"/>
    </source>
</evidence>
<accession>A0A9N9BI92</accession>
<dbReference type="Proteomes" id="UP000789706">
    <property type="component" value="Unassembled WGS sequence"/>
</dbReference>
<name>A0A9N9BI92_9GLOM</name>
<sequence>ALQNVVVFAGNIAVTIGIMENVLTAENKTLNMIGVKAANN</sequence>
<protein>
    <submittedName>
        <fullName evidence="1">3110_t:CDS:1</fullName>
    </submittedName>
</protein>
<evidence type="ECO:0000313" key="1">
    <source>
        <dbReference type="EMBL" id="CAG8565033.1"/>
    </source>
</evidence>
<organism evidence="1 2">
    <name type="scientific">Diversispora eburnea</name>
    <dbReference type="NCBI Taxonomy" id="1213867"/>
    <lineage>
        <taxon>Eukaryota</taxon>
        <taxon>Fungi</taxon>
        <taxon>Fungi incertae sedis</taxon>
        <taxon>Mucoromycota</taxon>
        <taxon>Glomeromycotina</taxon>
        <taxon>Glomeromycetes</taxon>
        <taxon>Diversisporales</taxon>
        <taxon>Diversisporaceae</taxon>
        <taxon>Diversispora</taxon>
    </lineage>
</organism>
<gene>
    <name evidence="1" type="ORF">DEBURN_LOCUS7782</name>
</gene>
<feature type="non-terminal residue" evidence="1">
    <location>
        <position position="1"/>
    </location>
</feature>
<keyword evidence="2" id="KW-1185">Reference proteome</keyword>
<dbReference type="EMBL" id="CAJVPK010001008">
    <property type="protein sequence ID" value="CAG8565033.1"/>
    <property type="molecule type" value="Genomic_DNA"/>
</dbReference>
<reference evidence="1" key="1">
    <citation type="submission" date="2021-06" db="EMBL/GenBank/DDBJ databases">
        <authorList>
            <person name="Kallberg Y."/>
            <person name="Tangrot J."/>
            <person name="Rosling A."/>
        </authorList>
    </citation>
    <scope>NUCLEOTIDE SEQUENCE</scope>
    <source>
        <strain evidence="1">AZ414A</strain>
    </source>
</reference>
<proteinExistence type="predicted"/>
<dbReference type="AlphaFoldDB" id="A0A9N9BI92"/>